<reference evidence="1 2" key="1">
    <citation type="journal article" date="2019" name="Int. J. Syst. Evol. Microbiol.">
        <title>The Global Catalogue of Microorganisms (GCM) 10K type strain sequencing project: providing services to taxonomists for standard genome sequencing and annotation.</title>
        <authorList>
            <consortium name="The Broad Institute Genomics Platform"/>
            <consortium name="The Broad Institute Genome Sequencing Center for Infectious Disease"/>
            <person name="Wu L."/>
            <person name="Ma J."/>
        </authorList>
    </citation>
    <scope>NUCLEOTIDE SEQUENCE [LARGE SCALE GENOMIC DNA]</scope>
    <source>
        <strain evidence="1 2">JCM 16240</strain>
    </source>
</reference>
<accession>A0ABN0TDC3</accession>
<dbReference type="EMBL" id="BAAAFN010000006">
    <property type="protein sequence ID" value="GAA0218862.1"/>
    <property type="molecule type" value="Genomic_DNA"/>
</dbReference>
<sequence>MGRCFQAQALVKAGVLVGLPILPGLVLVQATGAFSPQPICVMLHDGVSYGEGRSCATGSIY</sequence>
<name>A0ABN0TDC3_9BURK</name>
<dbReference type="Proteomes" id="UP001501176">
    <property type="component" value="Unassembled WGS sequence"/>
</dbReference>
<gene>
    <name evidence="1" type="ORF">GCM10009125_04790</name>
</gene>
<evidence type="ECO:0000313" key="1">
    <source>
        <dbReference type="EMBL" id="GAA0218862.1"/>
    </source>
</evidence>
<protein>
    <submittedName>
        <fullName evidence="1">Uncharacterized protein</fullName>
    </submittedName>
</protein>
<comment type="caution">
    <text evidence="1">The sequence shown here is derived from an EMBL/GenBank/DDBJ whole genome shotgun (WGS) entry which is preliminary data.</text>
</comment>
<keyword evidence="2" id="KW-1185">Reference proteome</keyword>
<evidence type="ECO:0000313" key="2">
    <source>
        <dbReference type="Proteomes" id="UP001501176"/>
    </source>
</evidence>
<organism evidence="1 2">
    <name type="scientific">Castellaniella daejeonensis</name>
    <dbReference type="NCBI Taxonomy" id="659013"/>
    <lineage>
        <taxon>Bacteria</taxon>
        <taxon>Pseudomonadati</taxon>
        <taxon>Pseudomonadota</taxon>
        <taxon>Betaproteobacteria</taxon>
        <taxon>Burkholderiales</taxon>
        <taxon>Alcaligenaceae</taxon>
        <taxon>Castellaniella</taxon>
    </lineage>
</organism>
<proteinExistence type="predicted"/>